<dbReference type="InterPro" id="IPR002347">
    <property type="entry name" value="SDR_fam"/>
</dbReference>
<dbReference type="AlphaFoldDB" id="A0A1Q2L2H6"/>
<dbReference type="GO" id="GO:0016020">
    <property type="term" value="C:membrane"/>
    <property type="evidence" value="ECO:0007669"/>
    <property type="project" value="TreeGrafter"/>
</dbReference>
<dbReference type="GO" id="GO:0016491">
    <property type="term" value="F:oxidoreductase activity"/>
    <property type="evidence" value="ECO:0007669"/>
    <property type="project" value="UniProtKB-KW"/>
</dbReference>
<organism evidence="5 6">
    <name type="scientific">Planococcus lenghuensis</name>
    <dbReference type="NCBI Taxonomy" id="2213202"/>
    <lineage>
        <taxon>Bacteria</taxon>
        <taxon>Bacillati</taxon>
        <taxon>Bacillota</taxon>
        <taxon>Bacilli</taxon>
        <taxon>Bacillales</taxon>
        <taxon>Caryophanaceae</taxon>
        <taxon>Planococcus</taxon>
    </lineage>
</organism>
<evidence type="ECO:0000313" key="6">
    <source>
        <dbReference type="Proteomes" id="UP000188184"/>
    </source>
</evidence>
<evidence type="ECO:0000256" key="2">
    <source>
        <dbReference type="ARBA" id="ARBA00023002"/>
    </source>
</evidence>
<dbReference type="RefSeq" id="WP_232336724.1">
    <property type="nucleotide sequence ID" value="NZ_CP019640.1"/>
</dbReference>
<dbReference type="PRINTS" id="PR00080">
    <property type="entry name" value="SDRFAMILY"/>
</dbReference>
<evidence type="ECO:0000256" key="4">
    <source>
        <dbReference type="SAM" id="MobiDB-lite"/>
    </source>
</evidence>
<protein>
    <submittedName>
        <fullName evidence="5">Oxidoreductase</fullName>
    </submittedName>
</protein>
<dbReference type="KEGG" id="pmar:B0X71_16670"/>
<name>A0A1Q2L2H6_9BACL</name>
<gene>
    <name evidence="5" type="ORF">B0X71_16670</name>
</gene>
<comment type="similarity">
    <text evidence="1 3">Belongs to the short-chain dehydrogenases/reductases (SDR) family.</text>
</comment>
<accession>A0A1Q2L2H6</accession>
<dbReference type="InterPro" id="IPR036291">
    <property type="entry name" value="NAD(P)-bd_dom_sf"/>
</dbReference>
<proteinExistence type="inferred from homology"/>
<dbReference type="PANTHER" id="PTHR44196:SF1">
    <property type="entry name" value="DEHYDROGENASE_REDUCTASE SDR FAMILY MEMBER 7B"/>
    <property type="match status" value="1"/>
</dbReference>
<evidence type="ECO:0000256" key="3">
    <source>
        <dbReference type="RuleBase" id="RU000363"/>
    </source>
</evidence>
<dbReference type="PROSITE" id="PS00061">
    <property type="entry name" value="ADH_SHORT"/>
    <property type="match status" value="1"/>
</dbReference>
<evidence type="ECO:0000256" key="1">
    <source>
        <dbReference type="ARBA" id="ARBA00006484"/>
    </source>
</evidence>
<dbReference type="PRINTS" id="PR00081">
    <property type="entry name" value="GDHRDH"/>
</dbReference>
<dbReference type="EMBL" id="CP019640">
    <property type="protein sequence ID" value="AQQ54574.1"/>
    <property type="molecule type" value="Genomic_DNA"/>
</dbReference>
<reference evidence="5 6" key="1">
    <citation type="submission" date="2017-02" db="EMBL/GenBank/DDBJ databases">
        <title>The complete genomic sequence of a novel cold adapted crude oil-degrading bacterium Planococcus qaidamina Y42.</title>
        <authorList>
            <person name="Yang R."/>
        </authorList>
    </citation>
    <scope>NUCLEOTIDE SEQUENCE [LARGE SCALE GENOMIC DNA]</scope>
    <source>
        <strain evidence="5 6">Y42</strain>
    </source>
</reference>
<keyword evidence="2" id="KW-0560">Oxidoreductase</keyword>
<dbReference type="PANTHER" id="PTHR44196">
    <property type="entry name" value="DEHYDROGENASE/REDUCTASE SDR FAMILY MEMBER 7B"/>
    <property type="match status" value="1"/>
</dbReference>
<dbReference type="Proteomes" id="UP000188184">
    <property type="component" value="Chromosome"/>
</dbReference>
<dbReference type="Pfam" id="PF00106">
    <property type="entry name" value="adh_short"/>
    <property type="match status" value="1"/>
</dbReference>
<dbReference type="InterPro" id="IPR020904">
    <property type="entry name" value="Sc_DH/Rdtase_CS"/>
</dbReference>
<evidence type="ECO:0000313" key="5">
    <source>
        <dbReference type="EMBL" id="AQQ54574.1"/>
    </source>
</evidence>
<feature type="region of interest" description="Disordered" evidence="4">
    <location>
        <begin position="275"/>
        <end position="306"/>
    </location>
</feature>
<dbReference type="SUPFAM" id="SSF51735">
    <property type="entry name" value="NAD(P)-binding Rossmann-fold domains"/>
    <property type="match status" value="1"/>
</dbReference>
<sequence>MSNRRSREGLTVVITGASSGFGKGIALRLAEEGANVVLAARRTYLIEGMAQEIGPNAIAVTTDVSKEEDMSRLTETALSAFGRLDVWINNAGLGALGSFTEIPLRDQLRMVETNLFGMMIGSRCALRHFKETRHGTLINMSSFISKVPMPFGAVYSATKRGIAGLTAGLHQEMEAEGYDDIHISSVHPWVTDTPWTTHAGNYTGHQIDVWPMDDPEIVIDTVIGLIGEPAESVEVGIKSKAVVAGHNVVPGFTDRMTGLILWELLQAAPPAENTAGSLHEAIPEGVDVSGGNRDRRRKEDAGKKDD</sequence>
<feature type="compositionally biased region" description="Basic and acidic residues" evidence="4">
    <location>
        <begin position="297"/>
        <end position="306"/>
    </location>
</feature>
<dbReference type="Gene3D" id="3.40.50.720">
    <property type="entry name" value="NAD(P)-binding Rossmann-like Domain"/>
    <property type="match status" value="1"/>
</dbReference>
<keyword evidence="6" id="KW-1185">Reference proteome</keyword>